<accession>A0A1B1YMM0</accession>
<evidence type="ECO:0000313" key="5">
    <source>
        <dbReference type="Proteomes" id="UP000092931"/>
    </source>
</evidence>
<dbReference type="InterPro" id="IPR050768">
    <property type="entry name" value="UPF0353/GerABKA_families"/>
</dbReference>
<dbReference type="RefSeq" id="WP_065821036.1">
    <property type="nucleotide sequence ID" value="NZ_CP014673.1"/>
</dbReference>
<feature type="transmembrane region" description="Helical" evidence="3">
    <location>
        <begin position="431"/>
        <end position="455"/>
    </location>
</feature>
<keyword evidence="2 3" id="KW-0472">Membrane</keyword>
<evidence type="ECO:0000313" key="4">
    <source>
        <dbReference type="EMBL" id="ANX02030.1"/>
    </source>
</evidence>
<keyword evidence="3" id="KW-0812">Transmembrane</keyword>
<dbReference type="EMBL" id="CP014673">
    <property type="protein sequence ID" value="ANX02030.1"/>
    <property type="molecule type" value="Genomic_DNA"/>
</dbReference>
<sequence>MRFFTKLFKGKKQQEINNDSLFELSCSLEKNKQNFERLFDRCDDFVKRDFILMRNRKACIYYFESIVSSENISRFILEWLMEPMDTCVIKTAEKIKNKFLPSHEVKITKNTGDLLKAIYDGDCIILIDGIAEALIVNVRTSNGRMVGSPQIEVSAIGPQEGFVEDIHLNLALLRKRIKTSKFKIEFSIKGCITKNTFAIMYIEGIANPEFIDELKKRIERIDTDGVIDTGHLRRFISDNKFTPFPQEILTERPDRCVNHLLEGRVVVMMDGSPFALIYPSLFIDLIKSADEAYMSYYMAMFLLFLRFVAFLISTFGAALYIALTVFNPGMIPTQLLITIASSRAGVPFPAFIEAFIMEFTFEILREANIRIPKPIGPSISIVGGLVIGQSIVQAGIVSQAMIIVVALTAISAFAVPGYTTNPALRLIRFPFMIAASFLGMYGIISLFVVLLIHMASIRSVGVPYLSPLAPLNLKDIQNTLLHGPPSYQRYRPAFLETLNPVHTSKKKQLNTPCRAMKGV</sequence>
<dbReference type="PANTHER" id="PTHR22550:SF5">
    <property type="entry name" value="LEUCINE ZIPPER PROTEIN 4"/>
    <property type="match status" value="1"/>
</dbReference>
<reference evidence="4 5" key="1">
    <citation type="submission" date="2016-02" db="EMBL/GenBank/DDBJ databases">
        <title>Comparison of Clostridium stercorarium subspecies using comparative genomics and transcriptomics.</title>
        <authorList>
            <person name="Schellenberg J."/>
            <person name="Thallinger G."/>
            <person name="Levin D.B."/>
            <person name="Zhang X."/>
            <person name="Alvare G."/>
            <person name="Fristensky B."/>
            <person name="Sparling R."/>
        </authorList>
    </citation>
    <scope>NUCLEOTIDE SEQUENCE [LARGE SCALE GENOMIC DNA]</scope>
    <source>
        <strain evidence="4 5">DSM 9219</strain>
    </source>
</reference>
<dbReference type="PANTHER" id="PTHR22550">
    <property type="entry name" value="SPORE GERMINATION PROTEIN"/>
    <property type="match status" value="1"/>
</dbReference>
<dbReference type="GO" id="GO:0009847">
    <property type="term" value="P:spore germination"/>
    <property type="evidence" value="ECO:0007669"/>
    <property type="project" value="InterPro"/>
</dbReference>
<dbReference type="PIRSF" id="PIRSF005690">
    <property type="entry name" value="GerBA"/>
    <property type="match status" value="1"/>
</dbReference>
<dbReference type="AlphaFoldDB" id="A0A1B1YMM0"/>
<protein>
    <submittedName>
        <fullName evidence="4">Spore gernimation protein KA</fullName>
    </submittedName>
</protein>
<dbReference type="Proteomes" id="UP000092931">
    <property type="component" value="Chromosome"/>
</dbReference>
<evidence type="ECO:0000256" key="1">
    <source>
        <dbReference type="ARBA" id="ARBA00005278"/>
    </source>
</evidence>
<evidence type="ECO:0000256" key="2">
    <source>
        <dbReference type="ARBA" id="ARBA00023136"/>
    </source>
</evidence>
<comment type="similarity">
    <text evidence="1">Belongs to the GerABKA family.</text>
</comment>
<organism evidence="4 5">
    <name type="scientific">Thermoclostridium stercorarium subsp. leptospartum DSM 9219</name>
    <dbReference type="NCBI Taxonomy" id="1346611"/>
    <lineage>
        <taxon>Bacteria</taxon>
        <taxon>Bacillati</taxon>
        <taxon>Bacillota</taxon>
        <taxon>Clostridia</taxon>
        <taxon>Eubacteriales</taxon>
        <taxon>Oscillospiraceae</taxon>
        <taxon>Thermoclostridium</taxon>
    </lineage>
</organism>
<feature type="transmembrane region" description="Helical" evidence="3">
    <location>
        <begin position="400"/>
        <end position="419"/>
    </location>
</feature>
<name>A0A1B1YMM0_THEST</name>
<proteinExistence type="inferred from homology"/>
<evidence type="ECO:0000256" key="3">
    <source>
        <dbReference type="SAM" id="Phobius"/>
    </source>
</evidence>
<dbReference type="Pfam" id="PF03323">
    <property type="entry name" value="GerA"/>
    <property type="match status" value="1"/>
</dbReference>
<gene>
    <name evidence="4" type="ORF">CSTERLE_10845</name>
</gene>
<dbReference type="InterPro" id="IPR004995">
    <property type="entry name" value="Spore_Ger"/>
</dbReference>
<feature type="transmembrane region" description="Helical" evidence="3">
    <location>
        <begin position="303"/>
        <end position="326"/>
    </location>
</feature>
<keyword evidence="3" id="KW-1133">Transmembrane helix</keyword>
<dbReference type="GO" id="GO:0016020">
    <property type="term" value="C:membrane"/>
    <property type="evidence" value="ECO:0007669"/>
    <property type="project" value="InterPro"/>
</dbReference>